<dbReference type="Proteomes" id="UP000019063">
    <property type="component" value="Unassembled WGS sequence"/>
</dbReference>
<evidence type="ECO:0000313" key="2">
    <source>
        <dbReference type="EMBL" id="ETW12077.1"/>
    </source>
</evidence>
<dbReference type="PATRIC" id="fig|1317118.6.peg.2739"/>
<dbReference type="EMBL" id="AQQW01000008">
    <property type="protein sequence ID" value="ETW12077.1"/>
    <property type="molecule type" value="Genomic_DNA"/>
</dbReference>
<feature type="chain" id="PRO_5004842101" evidence="1">
    <location>
        <begin position="23"/>
        <end position="225"/>
    </location>
</feature>
<dbReference type="RefSeq" id="WP_051487778.1">
    <property type="nucleotide sequence ID" value="NZ_AQQW01000008.1"/>
</dbReference>
<sequence>MRPTKTLRRRAIAALAAAGLLAACSTEKESVNALDVFGELRAKLSNANPPPLSEAQIRQSLAAVPGPIRFLEVGNRGGQALIAPIGQNGDYVTWASAGGQNVVFRNGFAVQSRGLGGDLMSSDEDALLPLIRARRQGTAPYVMRFLSGDNDTIVYNYTCNVLPRGATDYAAGEINGNATAVEVHCVSETGLDHVSRYVVSSDGYVLSGEQWFGQLTETLTYRTLR</sequence>
<proteinExistence type="predicted"/>
<keyword evidence="1" id="KW-0732">Signal</keyword>
<reference evidence="2 3" key="1">
    <citation type="journal article" date="2014" name="Antonie Van Leeuwenhoek">
        <title>Roseivivax atlanticus sp. nov., isolated from surface seawater of the Atlantic Ocean.</title>
        <authorList>
            <person name="Li G."/>
            <person name="Lai Q."/>
            <person name="Liu X."/>
            <person name="Sun F."/>
            <person name="Shao Z."/>
        </authorList>
    </citation>
    <scope>NUCLEOTIDE SEQUENCE [LARGE SCALE GENOMIC DNA]</scope>
    <source>
        <strain evidence="2 3">22II-s10s</strain>
    </source>
</reference>
<protein>
    <submittedName>
        <fullName evidence="2">Lipoprotein</fullName>
    </submittedName>
</protein>
<dbReference type="InterPro" id="IPR021308">
    <property type="entry name" value="GfcB"/>
</dbReference>
<dbReference type="Pfam" id="PF11102">
    <property type="entry name" value="YjbF"/>
    <property type="match status" value="1"/>
</dbReference>
<dbReference type="eggNOG" id="ENOG5030D2E">
    <property type="taxonomic scope" value="Bacteria"/>
</dbReference>
<dbReference type="InterPro" id="IPR023373">
    <property type="entry name" value="YmcC_sf"/>
</dbReference>
<keyword evidence="3" id="KW-1185">Reference proteome</keyword>
<accession>W4HH48</accession>
<evidence type="ECO:0000256" key="1">
    <source>
        <dbReference type="SAM" id="SignalP"/>
    </source>
</evidence>
<dbReference type="Gene3D" id="2.40.360.10">
    <property type="entry name" value="YmcC-like"/>
    <property type="match status" value="1"/>
</dbReference>
<name>W4HH48_9RHOB</name>
<gene>
    <name evidence="2" type="ORF">ATO8_13317</name>
</gene>
<keyword evidence="2" id="KW-0449">Lipoprotein</keyword>
<dbReference type="STRING" id="1379903.ATO8_13317"/>
<dbReference type="AlphaFoldDB" id="W4HH48"/>
<dbReference type="PROSITE" id="PS51257">
    <property type="entry name" value="PROKAR_LIPOPROTEIN"/>
    <property type="match status" value="1"/>
</dbReference>
<organism evidence="2 3">
    <name type="scientific">Roseivivax marinus</name>
    <dbReference type="NCBI Taxonomy" id="1379903"/>
    <lineage>
        <taxon>Bacteria</taxon>
        <taxon>Pseudomonadati</taxon>
        <taxon>Pseudomonadota</taxon>
        <taxon>Alphaproteobacteria</taxon>
        <taxon>Rhodobacterales</taxon>
        <taxon>Roseobacteraceae</taxon>
        <taxon>Roseivivax</taxon>
    </lineage>
</organism>
<feature type="signal peptide" evidence="1">
    <location>
        <begin position="1"/>
        <end position="22"/>
    </location>
</feature>
<comment type="caution">
    <text evidence="2">The sequence shown here is derived from an EMBL/GenBank/DDBJ whole genome shotgun (WGS) entry which is preliminary data.</text>
</comment>
<evidence type="ECO:0000313" key="3">
    <source>
        <dbReference type="Proteomes" id="UP000019063"/>
    </source>
</evidence>
<dbReference type="SUPFAM" id="SSF159270">
    <property type="entry name" value="YmcC-like"/>
    <property type="match status" value="1"/>
</dbReference>